<dbReference type="Gene3D" id="1.20.1500.10">
    <property type="entry name" value="YheA/YmcA-like"/>
    <property type="match status" value="1"/>
</dbReference>
<dbReference type="InterPro" id="IPR023378">
    <property type="entry name" value="YheA/YmcA-like_dom_sf"/>
</dbReference>
<dbReference type="Pfam" id="PF06133">
    <property type="entry name" value="Com_YlbF"/>
    <property type="match status" value="1"/>
</dbReference>
<accession>A0A9D2IGZ6</accession>
<organism evidence="1 2">
    <name type="scientific">Candidatus Eubacterium avistercoris</name>
    <dbReference type="NCBI Taxonomy" id="2838567"/>
    <lineage>
        <taxon>Bacteria</taxon>
        <taxon>Bacillati</taxon>
        <taxon>Bacillota</taxon>
        <taxon>Clostridia</taxon>
        <taxon>Eubacteriales</taxon>
        <taxon>Eubacteriaceae</taxon>
        <taxon>Eubacterium</taxon>
    </lineage>
</organism>
<proteinExistence type="predicted"/>
<dbReference type="InterPro" id="IPR010368">
    <property type="entry name" value="Com_YlbF"/>
</dbReference>
<protein>
    <submittedName>
        <fullName evidence="1">YlbF family regulator</fullName>
    </submittedName>
</protein>
<dbReference type="Proteomes" id="UP000824024">
    <property type="component" value="Unassembled WGS sequence"/>
</dbReference>
<dbReference type="EMBL" id="DXCH01000268">
    <property type="protein sequence ID" value="HIZ08231.1"/>
    <property type="molecule type" value="Genomic_DNA"/>
</dbReference>
<sequence>MNEIGRCTQALTEAVRNSSEYKRYQRIRAEVLEHPDVAKRLHEFRMKNYLIQNSQDNIDLYTETDKLEKEYKEFCKDPIVEEYLEAENAFCKIIRQINWDLIENLDVEMVLVDD</sequence>
<gene>
    <name evidence="1" type="ORF">IAA08_09875</name>
</gene>
<dbReference type="AlphaFoldDB" id="A0A9D2IGZ6"/>
<comment type="caution">
    <text evidence="1">The sequence shown here is derived from an EMBL/GenBank/DDBJ whole genome shotgun (WGS) entry which is preliminary data.</text>
</comment>
<evidence type="ECO:0000313" key="2">
    <source>
        <dbReference type="Proteomes" id="UP000824024"/>
    </source>
</evidence>
<evidence type="ECO:0000313" key="1">
    <source>
        <dbReference type="EMBL" id="HIZ08231.1"/>
    </source>
</evidence>
<dbReference type="SUPFAM" id="SSF158622">
    <property type="entry name" value="YheA/YmcA-like"/>
    <property type="match status" value="1"/>
</dbReference>
<reference evidence="1" key="2">
    <citation type="submission" date="2021-04" db="EMBL/GenBank/DDBJ databases">
        <authorList>
            <person name="Gilroy R."/>
        </authorList>
    </citation>
    <scope>NUCLEOTIDE SEQUENCE</scope>
    <source>
        <strain evidence="1">CHK192-9172</strain>
    </source>
</reference>
<reference evidence="1" key="1">
    <citation type="journal article" date="2021" name="PeerJ">
        <title>Extensive microbial diversity within the chicken gut microbiome revealed by metagenomics and culture.</title>
        <authorList>
            <person name="Gilroy R."/>
            <person name="Ravi A."/>
            <person name="Getino M."/>
            <person name="Pursley I."/>
            <person name="Horton D.L."/>
            <person name="Alikhan N.F."/>
            <person name="Baker D."/>
            <person name="Gharbi K."/>
            <person name="Hall N."/>
            <person name="Watson M."/>
            <person name="Adriaenssens E.M."/>
            <person name="Foster-Nyarko E."/>
            <person name="Jarju S."/>
            <person name="Secka A."/>
            <person name="Antonio M."/>
            <person name="Oren A."/>
            <person name="Chaudhuri R.R."/>
            <person name="La Ragione R."/>
            <person name="Hildebrand F."/>
            <person name="Pallen M.J."/>
        </authorList>
    </citation>
    <scope>NUCLEOTIDE SEQUENCE</scope>
    <source>
        <strain evidence="1">CHK192-9172</strain>
    </source>
</reference>
<name>A0A9D2IGZ6_9FIRM</name>